<dbReference type="Proteomes" id="UP000221538">
    <property type="component" value="Unassembled WGS sequence"/>
</dbReference>
<dbReference type="RefSeq" id="WP_128830886.1">
    <property type="nucleotide sequence ID" value="NZ_BATN01000157.1"/>
</dbReference>
<reference evidence="2" key="6">
    <citation type="journal article" date="2021" name="Microbiol. Resour. Announc.">
        <title>Complete Genome Sequence of Sphingobium barthaii KK22, a High-Molecular-Weight Polycyclic Aromatic Hydrocarbon-Degrading Soil Bacterium.</title>
        <authorList>
            <person name="Mori J.F."/>
            <person name="Kanaly R.A."/>
        </authorList>
    </citation>
    <scope>NUCLEOTIDE SEQUENCE</scope>
    <source>
        <strain evidence="2">KK22</strain>
    </source>
</reference>
<protein>
    <submittedName>
        <fullName evidence="1">Uncharacterized protein</fullName>
    </submittedName>
</protein>
<name>A0A292ZN03_SPHSA</name>
<organism evidence="1 3">
    <name type="scientific">Sphingobium fuliginis (strain ATCC 27551)</name>
    <dbReference type="NCBI Taxonomy" id="336203"/>
    <lineage>
        <taxon>Bacteria</taxon>
        <taxon>Pseudomonadati</taxon>
        <taxon>Pseudomonadota</taxon>
        <taxon>Alphaproteobacteria</taxon>
        <taxon>Sphingomonadales</taxon>
        <taxon>Sphingomonadaceae</taxon>
        <taxon>Sphingobium</taxon>
    </lineage>
</organism>
<evidence type="ECO:0000313" key="4">
    <source>
        <dbReference type="Proteomes" id="UP000593663"/>
    </source>
</evidence>
<evidence type="ECO:0000313" key="2">
    <source>
        <dbReference type="EMBL" id="QOT73366.1"/>
    </source>
</evidence>
<reference evidence="4" key="5">
    <citation type="submission" date="2020-08" db="EMBL/GenBank/DDBJ databases">
        <title>Complete genome sequence of Sphingobium barthaii strain KK22, a high-molecular-weight polycyclic aromatic hydrocarbon-degrading soil bacterium.</title>
        <authorList>
            <person name="Mori J.F."/>
            <person name="Kanaly R.A."/>
        </authorList>
    </citation>
    <scope>NUCLEOTIDE SEQUENCE [LARGE SCALE GENOMIC DNA]</scope>
    <source>
        <strain evidence="4">KK22</strain>
    </source>
</reference>
<evidence type="ECO:0000313" key="1">
    <source>
        <dbReference type="EMBL" id="GAY24508.1"/>
    </source>
</evidence>
<proteinExistence type="predicted"/>
<dbReference type="EMBL" id="BEWI01000032">
    <property type="protein sequence ID" value="GAY24508.1"/>
    <property type="molecule type" value="Genomic_DNA"/>
</dbReference>
<dbReference type="Proteomes" id="UP000593663">
    <property type="component" value="Chromosome 2"/>
</dbReference>
<reference evidence="1" key="4">
    <citation type="submission" date="2017-10" db="EMBL/GenBank/DDBJ databases">
        <authorList>
            <person name="Banno H."/>
            <person name="Chua N.-H."/>
        </authorList>
    </citation>
    <scope>NUCLEOTIDE SEQUENCE</scope>
    <source>
        <strain evidence="1">OMI</strain>
    </source>
</reference>
<evidence type="ECO:0000313" key="3">
    <source>
        <dbReference type="Proteomes" id="UP000221538"/>
    </source>
</evidence>
<reference evidence="1" key="3">
    <citation type="submission" date="2017-10" db="EMBL/GenBank/DDBJ databases">
        <title>Bioaugmenting a lab-scale membrane bioreactor with Sphingobium fuliginis OMI to degrade 4-tert-butylphenol.</title>
        <authorList>
            <person name="Takada K."/>
            <person name="Shiba T."/>
            <person name="Soda S."/>
            <person name="Inoue D."/>
            <person name="Miyake M."/>
            <person name="Eguchi M."/>
            <person name="Ike M."/>
        </authorList>
    </citation>
    <scope>NUCLEOTIDE SEQUENCE</scope>
    <source>
        <strain evidence="1">OMI</strain>
    </source>
</reference>
<dbReference type="AlphaFoldDB" id="A0A292ZN03"/>
<reference evidence="1 3" key="1">
    <citation type="journal article" date="2013" name="Biodegradation">
        <title>Occurrence of 4-tert-butylphenol (4-t-BP) biodegradation in an aquatic sample caused by the presence of Spirodela polyrrhiza and isolation of a 4-t-BP-utilizing bacterium.</title>
        <authorList>
            <person name="Ogata Y."/>
            <person name="Toyama T."/>
            <person name="Yu N."/>
            <person name="Wang X."/>
            <person name="Sei K."/>
            <person name="Ike M."/>
        </authorList>
    </citation>
    <scope>NUCLEOTIDE SEQUENCE [LARGE SCALE GENOMIC DNA]</scope>
    <source>
        <strain evidence="1 3">OMI</strain>
    </source>
</reference>
<sequence length="62" mass="7050">MSILFFHSLSAHAFVTRKQAVIHGERQPGRSYPFARPAPAWARKIGYSMKTGVRGTQFTLWT</sequence>
<dbReference type="EMBL" id="CP060036">
    <property type="protein sequence ID" value="QOT73366.1"/>
    <property type="molecule type" value="Genomic_DNA"/>
</dbReference>
<accession>A0A292ZN03</accession>
<gene>
    <name evidence="2" type="ORF">H5V43_19220</name>
    <name evidence="1" type="ORF">SFOMI_5088</name>
</gene>
<dbReference type="KEGG" id="sbar:H5V43_19220"/>
<reference evidence="1 3" key="2">
    <citation type="journal article" date="2013" name="Environ. Sci. Technol.">
        <title>The 4-tert-butylphenol-utilizing bacterium Sphingobium fuliginis OMI can degrade bisphenols via phenolic ring hydroxylation and meta-cleavage pathway.</title>
        <authorList>
            <person name="Ogata Y."/>
            <person name="Goda S."/>
            <person name="Toyama T."/>
            <person name="Sei K."/>
            <person name="Ike M."/>
        </authorList>
    </citation>
    <scope>NUCLEOTIDE SEQUENCE [LARGE SCALE GENOMIC DNA]</scope>
    <source>
        <strain evidence="1 3">OMI</strain>
    </source>
</reference>